<dbReference type="Gene3D" id="2.170.130.10">
    <property type="entry name" value="TonB-dependent receptor, plug domain"/>
    <property type="match status" value="1"/>
</dbReference>
<evidence type="ECO:0000256" key="2">
    <source>
        <dbReference type="ARBA" id="ARBA00022448"/>
    </source>
</evidence>
<keyword evidence="4 8" id="KW-0812">Transmembrane</keyword>
<keyword evidence="7 8" id="KW-0998">Cell outer membrane</keyword>
<evidence type="ECO:0000256" key="4">
    <source>
        <dbReference type="ARBA" id="ARBA00022692"/>
    </source>
</evidence>
<keyword evidence="2 8" id="KW-0813">Transport</keyword>
<dbReference type="Pfam" id="PF13620">
    <property type="entry name" value="CarboxypepD_reg"/>
    <property type="match status" value="1"/>
</dbReference>
<dbReference type="Pfam" id="PF07715">
    <property type="entry name" value="Plug"/>
    <property type="match status" value="1"/>
</dbReference>
<evidence type="ECO:0000256" key="5">
    <source>
        <dbReference type="ARBA" id="ARBA00023077"/>
    </source>
</evidence>
<dbReference type="Gene3D" id="2.60.40.1120">
    <property type="entry name" value="Carboxypeptidase-like, regulatory domain"/>
    <property type="match status" value="1"/>
</dbReference>
<dbReference type="InterPro" id="IPR039426">
    <property type="entry name" value="TonB-dep_rcpt-like"/>
</dbReference>
<dbReference type="InterPro" id="IPR008969">
    <property type="entry name" value="CarboxyPept-like_regulatory"/>
</dbReference>
<evidence type="ECO:0000256" key="9">
    <source>
        <dbReference type="RuleBase" id="RU003357"/>
    </source>
</evidence>
<keyword evidence="13" id="KW-1185">Reference proteome</keyword>
<evidence type="ECO:0000313" key="12">
    <source>
        <dbReference type="EMBL" id="AWW32695.1"/>
    </source>
</evidence>
<evidence type="ECO:0000313" key="13">
    <source>
        <dbReference type="Proteomes" id="UP000248688"/>
    </source>
</evidence>
<name>A0A2Z4IP72_9BACT</name>
<dbReference type="InterPro" id="IPR037066">
    <property type="entry name" value="Plug_dom_sf"/>
</dbReference>
<keyword evidence="6 8" id="KW-0472">Membrane</keyword>
<dbReference type="Pfam" id="PF00593">
    <property type="entry name" value="TonB_dep_Rec_b-barrel"/>
    <property type="match status" value="1"/>
</dbReference>
<evidence type="ECO:0000256" key="8">
    <source>
        <dbReference type="PROSITE-ProRule" id="PRU01360"/>
    </source>
</evidence>
<gene>
    <name evidence="12" type="ORF">DN752_22525</name>
</gene>
<dbReference type="KEGG" id="est:DN752_22525"/>
<evidence type="ECO:0000259" key="11">
    <source>
        <dbReference type="Pfam" id="PF07715"/>
    </source>
</evidence>
<evidence type="ECO:0000256" key="7">
    <source>
        <dbReference type="ARBA" id="ARBA00023237"/>
    </source>
</evidence>
<sequence>MHRISLTSSRTQAGNMDLKFDNQMIIYRLKIASLVLALFSLSIVAFGQNKKNVAEMDIQSRIVDNNGEPIKNAQITLGEGLLQTFTDSNGEFSLKAPADGKLLVTAPGYEDVVVSLGEGSIGEQLILLKALAYASENDLVRLPTSINTNQRELVGAIGKVSGEVLEKQPSLVFHNVLQGRVAGLTVRNNANGLGNNLASLYVRGLAREGDNSALTIVDGIERPIEYLNPEEVESVQVLKDATSKILYGPRAANGVVMITTKRGRANTRVIKASAQYGVRMNTRMPEYLNSYQYANLYNEARANDGLSPFYSEQDLQGYLNSSGENDLRYPDADYLDYFVRSTSPFRKANIEYSGGTEDTRYALILGYVGSEGVEKIGETATQDRLNIRGNLDVQVTPALRAFIDGNGIIESRSWGKLHQNQVFDDIKTHRPNEYPFVINDPNFQGETTEVGVEKIPPLGGSYLRPQSLYGDMVYGGFQEYQFFYGQTNFGLELDMGAITPGLSGKTVLTFDSYQYHSANQINNPIRYERSYVTGPSGADSIAYVQLNNRTISGNRSESGNNMSRNIGWMSNIDYDRRFDKHGVKANLSHFYYFSDHTNNRQNTANTNSFLRTAYSYDDRLYVEATGAVMGSNRFAEGNRYKFFPAVGASWILSEESFMNTTPWVNFMKVKSSFGVIGYDRGTSYYLYDTRYSDNGNVSFGERNQNGVPRTGFNNYGNPDLKWETSREFNIGVEGLMLNNSLHVEANYFNELRSNIIVDNPTSVYSSLSGSLNKPLNLGEVANQGVEASISWLNNTQDLSYRIGANILYVKNKIKSTDQVDYPEEYLQKTGQSVDAISGMVDNGLFREEAALGNAPFQAFGPYGVGNIAYQDQNGDDIIDERDQRFIGNSFPRTTLGIDLDITYKGFGLYVLGTSELGVDKMLNNSYYRNDGEEKYSAYTLDRFHPVNNPNGQVPALTTYQATNDFRNSTFWMEDASFFRLKNVELSYSISNGAWVVKNVKFYARGTNLFVISKIKDLDPEVPNAGVDNYPIFRTITGGVSVSF</sequence>
<dbReference type="InterPro" id="IPR023996">
    <property type="entry name" value="TonB-dep_OMP_SusC/RagA"/>
</dbReference>
<evidence type="ECO:0000256" key="6">
    <source>
        <dbReference type="ARBA" id="ARBA00023136"/>
    </source>
</evidence>
<dbReference type="GO" id="GO:0009279">
    <property type="term" value="C:cell outer membrane"/>
    <property type="evidence" value="ECO:0007669"/>
    <property type="project" value="UniProtKB-SubCell"/>
</dbReference>
<dbReference type="SUPFAM" id="SSF56935">
    <property type="entry name" value="Porins"/>
    <property type="match status" value="1"/>
</dbReference>
<feature type="domain" description="TonB-dependent receptor plug" evidence="11">
    <location>
        <begin position="150"/>
        <end position="255"/>
    </location>
</feature>
<organism evidence="12 13">
    <name type="scientific">Echinicola strongylocentroti</name>
    <dbReference type="NCBI Taxonomy" id="1795355"/>
    <lineage>
        <taxon>Bacteria</taxon>
        <taxon>Pseudomonadati</taxon>
        <taxon>Bacteroidota</taxon>
        <taxon>Cytophagia</taxon>
        <taxon>Cytophagales</taxon>
        <taxon>Cyclobacteriaceae</taxon>
        <taxon>Echinicola</taxon>
    </lineage>
</organism>
<dbReference type="InterPro" id="IPR036942">
    <property type="entry name" value="Beta-barrel_TonB_sf"/>
</dbReference>
<dbReference type="EMBL" id="CP030041">
    <property type="protein sequence ID" value="AWW32695.1"/>
    <property type="molecule type" value="Genomic_DNA"/>
</dbReference>
<dbReference type="NCBIfam" id="TIGR04056">
    <property type="entry name" value="OMP_RagA_SusC"/>
    <property type="match status" value="1"/>
</dbReference>
<evidence type="ECO:0000256" key="3">
    <source>
        <dbReference type="ARBA" id="ARBA00022452"/>
    </source>
</evidence>
<dbReference type="Proteomes" id="UP000248688">
    <property type="component" value="Chromosome"/>
</dbReference>
<comment type="similarity">
    <text evidence="8 9">Belongs to the TonB-dependent receptor family.</text>
</comment>
<comment type="subcellular location">
    <subcellularLocation>
        <location evidence="1 8">Cell outer membrane</location>
        <topology evidence="1 8">Multi-pass membrane protein</topology>
    </subcellularLocation>
</comment>
<keyword evidence="3 8" id="KW-1134">Transmembrane beta strand</keyword>
<evidence type="ECO:0000256" key="1">
    <source>
        <dbReference type="ARBA" id="ARBA00004571"/>
    </source>
</evidence>
<keyword evidence="5 9" id="KW-0798">TonB box</keyword>
<dbReference type="InterPro" id="IPR023997">
    <property type="entry name" value="TonB-dep_OMP_SusC/RagA_CS"/>
</dbReference>
<dbReference type="OrthoDB" id="9768177at2"/>
<dbReference type="InterPro" id="IPR012910">
    <property type="entry name" value="Plug_dom"/>
</dbReference>
<protein>
    <submittedName>
        <fullName evidence="12">SusC/RagA family TonB-linked outer membrane protein</fullName>
    </submittedName>
</protein>
<accession>A0A2Z4IP72</accession>
<dbReference type="AlphaFoldDB" id="A0A2Z4IP72"/>
<dbReference type="InterPro" id="IPR000531">
    <property type="entry name" value="Beta-barrel_TonB"/>
</dbReference>
<dbReference type="Gene3D" id="2.40.170.20">
    <property type="entry name" value="TonB-dependent receptor, beta-barrel domain"/>
    <property type="match status" value="1"/>
</dbReference>
<dbReference type="SUPFAM" id="SSF49464">
    <property type="entry name" value="Carboxypeptidase regulatory domain-like"/>
    <property type="match status" value="1"/>
</dbReference>
<feature type="domain" description="TonB-dependent receptor-like beta-barrel" evidence="10">
    <location>
        <begin position="428"/>
        <end position="1008"/>
    </location>
</feature>
<dbReference type="NCBIfam" id="TIGR04057">
    <property type="entry name" value="SusC_RagA_signa"/>
    <property type="match status" value="1"/>
</dbReference>
<reference evidence="12 13" key="1">
    <citation type="submission" date="2018-06" db="EMBL/GenBank/DDBJ databases">
        <title>Echinicola strongylocentroti sp. nov., isolated from a sea urchin Strongylocentrotus intermedius.</title>
        <authorList>
            <person name="Bae S.S."/>
        </authorList>
    </citation>
    <scope>NUCLEOTIDE SEQUENCE [LARGE SCALE GENOMIC DNA]</scope>
    <source>
        <strain evidence="12 13">MEBiC08714</strain>
    </source>
</reference>
<dbReference type="PROSITE" id="PS52016">
    <property type="entry name" value="TONB_DEPENDENT_REC_3"/>
    <property type="match status" value="1"/>
</dbReference>
<evidence type="ECO:0000259" key="10">
    <source>
        <dbReference type="Pfam" id="PF00593"/>
    </source>
</evidence>
<proteinExistence type="inferred from homology"/>